<feature type="transmembrane region" description="Helical" evidence="1">
    <location>
        <begin position="455"/>
        <end position="471"/>
    </location>
</feature>
<dbReference type="InterPro" id="IPR058062">
    <property type="entry name" value="SCO7613_C"/>
</dbReference>
<feature type="transmembrane region" description="Helical" evidence="1">
    <location>
        <begin position="185"/>
        <end position="205"/>
    </location>
</feature>
<comment type="caution">
    <text evidence="2">The sequence shown here is derived from an EMBL/GenBank/DDBJ whole genome shotgun (WGS) entry which is preliminary data.</text>
</comment>
<feature type="transmembrane region" description="Helical" evidence="1">
    <location>
        <begin position="349"/>
        <end position="370"/>
    </location>
</feature>
<feature type="transmembrane region" description="Helical" evidence="1">
    <location>
        <begin position="430"/>
        <end position="448"/>
    </location>
</feature>
<accession>A0A1G1WDZ8</accession>
<evidence type="ECO:0000256" key="1">
    <source>
        <dbReference type="SAM" id="Phobius"/>
    </source>
</evidence>
<feature type="transmembrane region" description="Helical" evidence="1">
    <location>
        <begin position="238"/>
        <end position="258"/>
    </location>
</feature>
<keyword evidence="1" id="KW-0472">Membrane</keyword>
<feature type="transmembrane region" description="Helical" evidence="1">
    <location>
        <begin position="6"/>
        <end position="27"/>
    </location>
</feature>
<dbReference type="EMBL" id="MHCR01000005">
    <property type="protein sequence ID" value="OGY25913.1"/>
    <property type="molecule type" value="Genomic_DNA"/>
</dbReference>
<feature type="transmembrane region" description="Helical" evidence="1">
    <location>
        <begin position="508"/>
        <end position="526"/>
    </location>
</feature>
<feature type="transmembrane region" description="Helical" evidence="1">
    <location>
        <begin position="152"/>
        <end position="173"/>
    </location>
</feature>
<feature type="transmembrane region" description="Helical" evidence="1">
    <location>
        <begin position="760"/>
        <end position="776"/>
    </location>
</feature>
<feature type="transmembrane region" description="Helical" evidence="1">
    <location>
        <begin position="323"/>
        <end position="342"/>
    </location>
</feature>
<gene>
    <name evidence="2" type="ORF">A2134_01065</name>
</gene>
<keyword evidence="1" id="KW-0812">Transmembrane</keyword>
<feature type="transmembrane region" description="Helical" evidence="1">
    <location>
        <begin position="557"/>
        <end position="576"/>
    </location>
</feature>
<feature type="transmembrane region" description="Helical" evidence="1">
    <location>
        <begin position="582"/>
        <end position="601"/>
    </location>
</feature>
<feature type="transmembrane region" description="Helical" evidence="1">
    <location>
        <begin position="407"/>
        <end position="424"/>
    </location>
</feature>
<feature type="transmembrane region" description="Helical" evidence="1">
    <location>
        <begin position="211"/>
        <end position="233"/>
    </location>
</feature>
<feature type="transmembrane region" description="Helical" evidence="1">
    <location>
        <begin position="264"/>
        <end position="284"/>
    </location>
</feature>
<feature type="transmembrane region" description="Helical" evidence="1">
    <location>
        <begin position="376"/>
        <end position="395"/>
    </location>
</feature>
<dbReference type="Proteomes" id="UP000178162">
    <property type="component" value="Unassembled WGS sequence"/>
</dbReference>
<dbReference type="AlphaFoldDB" id="A0A1G1WDZ8"/>
<feature type="transmembrane region" description="Helical" evidence="1">
    <location>
        <begin position="532"/>
        <end position="550"/>
    </location>
</feature>
<reference evidence="2 3" key="1">
    <citation type="journal article" date="2016" name="Nat. Commun.">
        <title>Thousands of microbial genomes shed light on interconnected biogeochemical processes in an aquifer system.</title>
        <authorList>
            <person name="Anantharaman K."/>
            <person name="Brown C.T."/>
            <person name="Hug L.A."/>
            <person name="Sharon I."/>
            <person name="Castelle C.J."/>
            <person name="Probst A.J."/>
            <person name="Thomas B.C."/>
            <person name="Singh A."/>
            <person name="Wilkins M.J."/>
            <person name="Karaoz U."/>
            <person name="Brodie E.L."/>
            <person name="Williams K.H."/>
            <person name="Hubbard S.S."/>
            <person name="Banfield J.F."/>
        </authorList>
    </citation>
    <scope>NUCLEOTIDE SEQUENCE [LARGE SCALE GENOMIC DNA]</scope>
</reference>
<feature type="transmembrane region" description="Helical" evidence="1">
    <location>
        <begin position="735"/>
        <end position="754"/>
    </location>
</feature>
<feature type="transmembrane region" description="Helical" evidence="1">
    <location>
        <begin position="809"/>
        <end position="828"/>
    </location>
</feature>
<keyword evidence="1" id="KW-1133">Transmembrane helix</keyword>
<feature type="transmembrane region" description="Helical" evidence="1">
    <location>
        <begin position="483"/>
        <end position="501"/>
    </location>
</feature>
<feature type="transmembrane region" description="Helical" evidence="1">
    <location>
        <begin position="783"/>
        <end position="803"/>
    </location>
</feature>
<evidence type="ECO:0008006" key="4">
    <source>
        <dbReference type="Google" id="ProtNLM"/>
    </source>
</evidence>
<organism evidence="2 3">
    <name type="scientific">Candidatus Woykebacteria bacterium RBG_16_39_9b</name>
    <dbReference type="NCBI Taxonomy" id="1802595"/>
    <lineage>
        <taxon>Bacteria</taxon>
        <taxon>Candidatus Woykeibacteriota</taxon>
    </lineage>
</organism>
<dbReference type="NCBIfam" id="NF047321">
    <property type="entry name" value="SCO7613_CTERM"/>
    <property type="match status" value="1"/>
</dbReference>
<feature type="transmembrane region" description="Helical" evidence="1">
    <location>
        <begin position="706"/>
        <end position="723"/>
    </location>
</feature>
<feature type="transmembrane region" description="Helical" evidence="1">
    <location>
        <begin position="125"/>
        <end position="146"/>
    </location>
</feature>
<sequence length="837" mass="93730">MGIILLLSVPVFYIIGLIAFISWLLNLSSKKSSEIDRRKFLEKSIQELSGTLAQSPGKKISDQIDEYKTELENLTNKKYFVPAQSAAKPVQIQPHKVNLEEPKPTLGGDIEQFWSNWYSENSINLLLYIGAFLIVASASIFVGFQWETIGGTAKAFLISFLTLAFFGFGIWFYQLPKIKNAGSTFTAIGALLIPFCGLAWYNFVFRETGVSFGWVWLTTSLVALLTYAFLAFFMRNAFYTYISSLGTLSLVLSLINVYQLNREFYVLGGVFSAFIILIGRQLFVSGDQEIKSKFSLPLEVSSNIITPVSLIYGLLIATSSDKLFTFEATLALFMGAAYYFFSYIFVNKAYYLAIAEILFPLAVVLFFKWQGLSNEFLLYTLNGIALFDLALSYLFKRYSLKEESEANIIISIAISVLVFFTSLALDLRPIHLTIFAFLPVAVSTIATVVTEKAEYLAITSIFLAITIYIYLNRLLGIDDKPYIISMVYLLSAVGFYALSVASKRAQSYLQIFSLSTVLFFALSVILSLTSPGYLLIVSLVLTAVLFAASFQFSQKNFIYASNASLFFSLLNFLRFVDVSSDYYPLAFSGLSYVLYLVSQVAPNEFKDKFRISSFVGILATPILFGLYAMSNPGYDYSYDYRTGRNIRQLDLFNILERNSLISAYGATILFAIDSTIIKSRGMGYFASAIGMATYLWQIKFLGITEAQTYTLPLAVYFMVLAYLRRIVGDLSKRDLLDFAGLFFLILPTLMQSFGNHGAKYSLLFGVEGAILIALGTSLKYKTYIYAGVFAIVAAVISQTYEYVFSLPRWIITGVAGLAFLSVAIYLLLHRKEEPEGR</sequence>
<proteinExistence type="predicted"/>
<name>A0A1G1WDZ8_9BACT</name>
<feature type="transmembrane region" description="Helical" evidence="1">
    <location>
        <begin position="613"/>
        <end position="634"/>
    </location>
</feature>
<dbReference type="STRING" id="1802595.A2134_01065"/>
<protein>
    <recommendedName>
        <fullName evidence="4">DUF2339 domain-containing protein</fullName>
    </recommendedName>
</protein>
<evidence type="ECO:0000313" key="3">
    <source>
        <dbReference type="Proteomes" id="UP000178162"/>
    </source>
</evidence>
<evidence type="ECO:0000313" key="2">
    <source>
        <dbReference type="EMBL" id="OGY25913.1"/>
    </source>
</evidence>